<dbReference type="EMBL" id="CP133617">
    <property type="protein sequence ID" value="WMV33362.1"/>
    <property type="molecule type" value="Genomic_DNA"/>
</dbReference>
<evidence type="ECO:0000313" key="2">
    <source>
        <dbReference type="Proteomes" id="UP001234989"/>
    </source>
</evidence>
<accession>A0AAF0R3Q8</accession>
<gene>
    <name evidence="1" type="ORF">MTR67_026747</name>
</gene>
<protein>
    <submittedName>
        <fullName evidence="1">Uncharacterized protein</fullName>
    </submittedName>
</protein>
<reference evidence="1" key="1">
    <citation type="submission" date="2023-08" db="EMBL/GenBank/DDBJ databases">
        <title>A de novo genome assembly of Solanum verrucosum Schlechtendal, a Mexican diploid species geographically isolated from the other diploid A-genome species in potato relatives.</title>
        <authorList>
            <person name="Hosaka K."/>
        </authorList>
    </citation>
    <scope>NUCLEOTIDE SEQUENCE</scope>
    <source>
        <tissue evidence="1">Young leaves</tissue>
    </source>
</reference>
<sequence length="153" mass="17373">MPNLFFHLDIDFDSNMKERTTSSRIEMQLLISDSPIRVITCKAGNKICRSLVITEAEFGKPEADSVVTFLKHDWISIFQTDKLTPKDTTTLLAKTRLTEKLSSLPDREANNYKGVGFAREVSLFFAKTIVVSFDLNLSVWTVMGTITFNVKHH</sequence>
<organism evidence="1 2">
    <name type="scientific">Solanum verrucosum</name>
    <dbReference type="NCBI Taxonomy" id="315347"/>
    <lineage>
        <taxon>Eukaryota</taxon>
        <taxon>Viridiplantae</taxon>
        <taxon>Streptophyta</taxon>
        <taxon>Embryophyta</taxon>
        <taxon>Tracheophyta</taxon>
        <taxon>Spermatophyta</taxon>
        <taxon>Magnoliopsida</taxon>
        <taxon>eudicotyledons</taxon>
        <taxon>Gunneridae</taxon>
        <taxon>Pentapetalae</taxon>
        <taxon>asterids</taxon>
        <taxon>lamiids</taxon>
        <taxon>Solanales</taxon>
        <taxon>Solanaceae</taxon>
        <taxon>Solanoideae</taxon>
        <taxon>Solaneae</taxon>
        <taxon>Solanum</taxon>
    </lineage>
</organism>
<evidence type="ECO:0000313" key="1">
    <source>
        <dbReference type="EMBL" id="WMV33362.1"/>
    </source>
</evidence>
<keyword evidence="2" id="KW-1185">Reference proteome</keyword>
<proteinExistence type="predicted"/>
<dbReference type="Proteomes" id="UP001234989">
    <property type="component" value="Chromosome 6"/>
</dbReference>
<name>A0AAF0R3Q8_SOLVR</name>
<dbReference type="AlphaFoldDB" id="A0AAF0R3Q8"/>